<evidence type="ECO:0000313" key="15">
    <source>
        <dbReference type="Proteomes" id="UP000503399"/>
    </source>
</evidence>
<dbReference type="GO" id="GO:0015095">
    <property type="term" value="F:magnesium ion transmembrane transporter activity"/>
    <property type="evidence" value="ECO:0007669"/>
    <property type="project" value="TreeGrafter"/>
</dbReference>
<dbReference type="PANTHER" id="PTHR46494">
    <property type="entry name" value="CORA FAMILY METAL ION TRANSPORTER (EUROFUNG)"/>
    <property type="match status" value="1"/>
</dbReference>
<comment type="function">
    <text evidence="11">Mediates influx of magnesium ions. Alternates between open and closed states. Activated by low cytoplasmic Mg(2+) levels. Inactive when cytoplasmic Mg(2+) levels are high.</text>
</comment>
<keyword evidence="3" id="KW-0813">Transport</keyword>
<evidence type="ECO:0000256" key="1">
    <source>
        <dbReference type="ARBA" id="ARBA00004651"/>
    </source>
</evidence>
<evidence type="ECO:0000256" key="12">
    <source>
        <dbReference type="SAM" id="MobiDB-lite"/>
    </source>
</evidence>
<dbReference type="KEGG" id="hfv:R50_1222"/>
<proteinExistence type="inferred from homology"/>
<evidence type="ECO:0000256" key="6">
    <source>
        <dbReference type="ARBA" id="ARBA00022842"/>
    </source>
</evidence>
<feature type="transmembrane region" description="Helical" evidence="13">
    <location>
        <begin position="288"/>
        <end position="308"/>
    </location>
</feature>
<keyword evidence="9 13" id="KW-0472">Membrane</keyword>
<evidence type="ECO:0000256" key="3">
    <source>
        <dbReference type="ARBA" id="ARBA00022448"/>
    </source>
</evidence>
<dbReference type="AlphaFoldDB" id="A0A6F8ZG50"/>
<keyword evidence="4" id="KW-1003">Cell membrane</keyword>
<keyword evidence="7 13" id="KW-1133">Transmembrane helix</keyword>
<dbReference type="PANTHER" id="PTHR46494:SF1">
    <property type="entry name" value="CORA FAMILY METAL ION TRANSPORTER (EUROFUNG)"/>
    <property type="match status" value="1"/>
</dbReference>
<keyword evidence="8" id="KW-0406">Ion transport</keyword>
<dbReference type="SUPFAM" id="SSF144083">
    <property type="entry name" value="Magnesium transport protein CorA, transmembrane region"/>
    <property type="match status" value="1"/>
</dbReference>
<feature type="region of interest" description="Disordered" evidence="12">
    <location>
        <begin position="1"/>
        <end position="23"/>
    </location>
</feature>
<gene>
    <name evidence="14" type="ORF">R50_1222</name>
</gene>
<comment type="catalytic activity">
    <reaction evidence="10">
        <text>Mg(2+)(in) = Mg(2+)(out)</text>
        <dbReference type="Rhea" id="RHEA:29827"/>
        <dbReference type="ChEBI" id="CHEBI:18420"/>
    </reaction>
</comment>
<evidence type="ECO:0000313" key="14">
    <source>
        <dbReference type="EMBL" id="CAB1128728.1"/>
    </source>
</evidence>
<evidence type="ECO:0000256" key="10">
    <source>
        <dbReference type="ARBA" id="ARBA00034269"/>
    </source>
</evidence>
<keyword evidence="15" id="KW-1185">Reference proteome</keyword>
<comment type="similarity">
    <text evidence="2">Belongs to the CorA metal ion transporter (MIT) (TC 1.A.35) family.</text>
</comment>
<dbReference type="SUPFAM" id="SSF143865">
    <property type="entry name" value="CorA soluble domain-like"/>
    <property type="match status" value="1"/>
</dbReference>
<evidence type="ECO:0000256" key="11">
    <source>
        <dbReference type="ARBA" id="ARBA00045497"/>
    </source>
</evidence>
<accession>A0A6F8ZG50</accession>
<dbReference type="CDD" id="cd12822">
    <property type="entry name" value="TmCorA-like"/>
    <property type="match status" value="1"/>
</dbReference>
<organism evidence="14 15">
    <name type="scientific">Candidatus Hydrogenisulfobacillus filiaventi</name>
    <dbReference type="NCBI Taxonomy" id="2707344"/>
    <lineage>
        <taxon>Bacteria</taxon>
        <taxon>Bacillati</taxon>
        <taxon>Bacillota</taxon>
        <taxon>Clostridia</taxon>
        <taxon>Eubacteriales</taxon>
        <taxon>Clostridiales Family XVII. Incertae Sedis</taxon>
        <taxon>Candidatus Hydrogenisulfobacillus</taxon>
    </lineage>
</organism>
<dbReference type="InterPro" id="IPR045861">
    <property type="entry name" value="CorA_cytoplasmic_dom"/>
</dbReference>
<feature type="compositionally biased region" description="Low complexity" evidence="12">
    <location>
        <begin position="10"/>
        <end position="22"/>
    </location>
</feature>
<dbReference type="InterPro" id="IPR045863">
    <property type="entry name" value="CorA_TM1_TM2"/>
</dbReference>
<evidence type="ECO:0000256" key="7">
    <source>
        <dbReference type="ARBA" id="ARBA00022989"/>
    </source>
</evidence>
<evidence type="ECO:0000256" key="8">
    <source>
        <dbReference type="ARBA" id="ARBA00023065"/>
    </source>
</evidence>
<evidence type="ECO:0000256" key="9">
    <source>
        <dbReference type="ARBA" id="ARBA00023136"/>
    </source>
</evidence>
<comment type="subcellular location">
    <subcellularLocation>
        <location evidence="1">Cell membrane</location>
        <topology evidence="1">Multi-pass membrane protein</topology>
    </subcellularLocation>
</comment>
<keyword evidence="6" id="KW-0460">Magnesium</keyword>
<dbReference type="FunFam" id="1.20.58.340:FF:000004">
    <property type="entry name" value="Magnesium transport protein CorA"/>
    <property type="match status" value="1"/>
</dbReference>
<dbReference type="Proteomes" id="UP000503399">
    <property type="component" value="Chromosome"/>
</dbReference>
<sequence>MDRNRTWQSGAGQPAGGLPAAGERPGGVRWVMLVHPPAEEVDRQARSLGLGEVARLGPGPQPRAKLEPVRGGFYLRLYVFPPGREREPVALHLAVGRHGLLSWSEEPLAVLDPVRDRHRDPEGDITSPAALLYHIVDAVLTSLFPYLDRLNDEIVRLEGMALDGSNARIQSELFRVKREVLALRRVLASERDVVHQLLRVYGSSLGPREQADYFLESYDHVLRLFDTVDTFREMLGAVLDAHLSTVSNRLNEIVKTLTLVTTVLLPASLLASLWGTNFDALPGRDHPYGFFILLGVMAAVSAGLLWIFRRRHWL</sequence>
<dbReference type="GO" id="GO:0000287">
    <property type="term" value="F:magnesium ion binding"/>
    <property type="evidence" value="ECO:0007669"/>
    <property type="project" value="TreeGrafter"/>
</dbReference>
<dbReference type="GO" id="GO:0050897">
    <property type="term" value="F:cobalt ion binding"/>
    <property type="evidence" value="ECO:0007669"/>
    <property type="project" value="TreeGrafter"/>
</dbReference>
<feature type="transmembrane region" description="Helical" evidence="13">
    <location>
        <begin position="257"/>
        <end position="276"/>
    </location>
</feature>
<evidence type="ECO:0008006" key="16">
    <source>
        <dbReference type="Google" id="ProtNLM"/>
    </source>
</evidence>
<name>A0A6F8ZG50_9FIRM</name>
<evidence type="ECO:0000256" key="5">
    <source>
        <dbReference type="ARBA" id="ARBA00022692"/>
    </source>
</evidence>
<dbReference type="InterPro" id="IPR002523">
    <property type="entry name" value="MgTranspt_CorA/ZnTranspt_ZntB"/>
</dbReference>
<protein>
    <recommendedName>
        <fullName evidence="16">Magnesium transport protein CorA</fullName>
    </recommendedName>
</protein>
<evidence type="ECO:0000256" key="2">
    <source>
        <dbReference type="ARBA" id="ARBA00009765"/>
    </source>
</evidence>
<evidence type="ECO:0000256" key="4">
    <source>
        <dbReference type="ARBA" id="ARBA00022475"/>
    </source>
</evidence>
<evidence type="ECO:0000256" key="13">
    <source>
        <dbReference type="SAM" id="Phobius"/>
    </source>
</evidence>
<dbReference type="GO" id="GO:0005886">
    <property type="term" value="C:plasma membrane"/>
    <property type="evidence" value="ECO:0007669"/>
    <property type="project" value="UniProtKB-SubCell"/>
</dbReference>
<reference evidence="14 15" key="1">
    <citation type="submission" date="2020-02" db="EMBL/GenBank/DDBJ databases">
        <authorList>
            <person name="Hogendoorn C."/>
        </authorList>
    </citation>
    <scope>NUCLEOTIDE SEQUENCE [LARGE SCALE GENOMIC DNA]</scope>
    <source>
        <strain evidence="14">R501</strain>
    </source>
</reference>
<dbReference type="EMBL" id="LR778114">
    <property type="protein sequence ID" value="CAB1128728.1"/>
    <property type="molecule type" value="Genomic_DNA"/>
</dbReference>
<keyword evidence="5 13" id="KW-0812">Transmembrane</keyword>
<dbReference type="GO" id="GO:0015087">
    <property type="term" value="F:cobalt ion transmembrane transporter activity"/>
    <property type="evidence" value="ECO:0007669"/>
    <property type="project" value="TreeGrafter"/>
</dbReference>
<dbReference type="Gene3D" id="1.20.58.340">
    <property type="entry name" value="Magnesium transport protein CorA, transmembrane region"/>
    <property type="match status" value="2"/>
</dbReference>
<dbReference type="Pfam" id="PF01544">
    <property type="entry name" value="CorA"/>
    <property type="match status" value="1"/>
</dbReference>